<dbReference type="EMBL" id="HBNR01016465">
    <property type="protein sequence ID" value="CAE4571217.1"/>
    <property type="molecule type" value="Transcribed_RNA"/>
</dbReference>
<name>A0A7S4Q3E7_9DINO</name>
<evidence type="ECO:0000313" key="1">
    <source>
        <dbReference type="EMBL" id="CAE4571217.1"/>
    </source>
</evidence>
<reference evidence="1" key="1">
    <citation type="submission" date="2021-01" db="EMBL/GenBank/DDBJ databases">
        <authorList>
            <person name="Corre E."/>
            <person name="Pelletier E."/>
            <person name="Niang G."/>
            <person name="Scheremetjew M."/>
            <person name="Finn R."/>
            <person name="Kale V."/>
            <person name="Holt S."/>
            <person name="Cochrane G."/>
            <person name="Meng A."/>
            <person name="Brown T."/>
            <person name="Cohen L."/>
        </authorList>
    </citation>
    <scope>NUCLEOTIDE SEQUENCE</scope>
    <source>
        <strain evidence="1">CCMP3105</strain>
    </source>
</reference>
<dbReference type="AlphaFoldDB" id="A0A7S4Q3E7"/>
<organism evidence="1">
    <name type="scientific">Alexandrium monilatum</name>
    <dbReference type="NCBI Taxonomy" id="311494"/>
    <lineage>
        <taxon>Eukaryota</taxon>
        <taxon>Sar</taxon>
        <taxon>Alveolata</taxon>
        <taxon>Dinophyceae</taxon>
        <taxon>Gonyaulacales</taxon>
        <taxon>Pyrocystaceae</taxon>
        <taxon>Alexandrium</taxon>
    </lineage>
</organism>
<gene>
    <name evidence="1" type="ORF">AMON00008_LOCUS10836</name>
</gene>
<proteinExistence type="predicted"/>
<protein>
    <submittedName>
        <fullName evidence="1">Uncharacterized protein</fullName>
    </submittedName>
</protein>
<accession>A0A7S4Q3E7</accession>
<sequence length="152" mass="17011">MVAETLRALRSGDYRDPHPGGVHAGGIHLVTSAALLPLIRAPPLAVGQVPEEEQGSPILPRGFSTLWDCSQTLPDEVGTPEDYEKVGRYIGDLLTRRHYRWVSRQEAVLQVVDRLLPELRVRGKEQLEDLERLLRHADALPTELGRLGDRQL</sequence>